<organism evidence="1 2">
    <name type="scientific">Anopheles epiroticus</name>
    <dbReference type="NCBI Taxonomy" id="199890"/>
    <lineage>
        <taxon>Eukaryota</taxon>
        <taxon>Metazoa</taxon>
        <taxon>Ecdysozoa</taxon>
        <taxon>Arthropoda</taxon>
        <taxon>Hexapoda</taxon>
        <taxon>Insecta</taxon>
        <taxon>Pterygota</taxon>
        <taxon>Neoptera</taxon>
        <taxon>Endopterygota</taxon>
        <taxon>Diptera</taxon>
        <taxon>Nematocera</taxon>
        <taxon>Culicoidea</taxon>
        <taxon>Culicidae</taxon>
        <taxon>Anophelinae</taxon>
        <taxon>Anopheles</taxon>
    </lineage>
</organism>
<dbReference type="VEuPathDB" id="VectorBase:AEPI007227"/>
<evidence type="ECO:0000313" key="2">
    <source>
        <dbReference type="Proteomes" id="UP000075885"/>
    </source>
</evidence>
<evidence type="ECO:0000313" key="1">
    <source>
        <dbReference type="EnsemblMetazoa" id="AEPI007227-PA"/>
    </source>
</evidence>
<accession>A0A182PJW1</accession>
<dbReference type="Proteomes" id="UP000075885">
    <property type="component" value="Unassembled WGS sequence"/>
</dbReference>
<keyword evidence="2" id="KW-1185">Reference proteome</keyword>
<reference evidence="1" key="2">
    <citation type="submission" date="2020-05" db="UniProtKB">
        <authorList>
            <consortium name="EnsemblMetazoa"/>
        </authorList>
    </citation>
    <scope>IDENTIFICATION</scope>
    <source>
        <strain evidence="1">Epiroticus2</strain>
    </source>
</reference>
<name>A0A182PJW1_9DIPT</name>
<sequence>MSRLLGDTAFTAAQSTVRLNRIAGRPLSSTGKVYYSQPTAPPEKKWLYKQVLESVQSGISPQLNLANSTLGRATSQMWAQLNSAQHRAQEVANEYHVKEKLELVMRLLASCVIAVKDFFALKQYYQLDRIIDKGLLALEENIRATREEPHQLKETAKPTEAIGEKVDMKKCTMVMVKRGPCPDDLKDIKNTR</sequence>
<protein>
    <submittedName>
        <fullName evidence="1">Uncharacterized protein</fullName>
    </submittedName>
</protein>
<dbReference type="AlphaFoldDB" id="A0A182PJW1"/>
<dbReference type="EnsemblMetazoa" id="AEPI007227-RA">
    <property type="protein sequence ID" value="AEPI007227-PA"/>
    <property type="gene ID" value="AEPI007227"/>
</dbReference>
<proteinExistence type="predicted"/>
<reference evidence="2" key="1">
    <citation type="submission" date="2013-03" db="EMBL/GenBank/DDBJ databases">
        <title>The Genome Sequence of Anopheles epiroticus epiroticus2.</title>
        <authorList>
            <consortium name="The Broad Institute Genomics Platform"/>
            <person name="Neafsey D.E."/>
            <person name="Howell P."/>
            <person name="Walker B."/>
            <person name="Young S.K."/>
            <person name="Zeng Q."/>
            <person name="Gargeya S."/>
            <person name="Fitzgerald M."/>
            <person name="Haas B."/>
            <person name="Abouelleil A."/>
            <person name="Allen A.W."/>
            <person name="Alvarado L."/>
            <person name="Arachchi H.M."/>
            <person name="Berlin A.M."/>
            <person name="Chapman S.B."/>
            <person name="Gainer-Dewar J."/>
            <person name="Goldberg J."/>
            <person name="Griggs A."/>
            <person name="Gujja S."/>
            <person name="Hansen M."/>
            <person name="Howarth C."/>
            <person name="Imamovic A."/>
            <person name="Ireland A."/>
            <person name="Larimer J."/>
            <person name="McCowan C."/>
            <person name="Murphy C."/>
            <person name="Pearson M."/>
            <person name="Poon T.W."/>
            <person name="Priest M."/>
            <person name="Roberts A."/>
            <person name="Saif S."/>
            <person name="Shea T."/>
            <person name="Sisk P."/>
            <person name="Sykes S."/>
            <person name="Wortman J."/>
            <person name="Nusbaum C."/>
            <person name="Birren B."/>
        </authorList>
    </citation>
    <scope>NUCLEOTIDE SEQUENCE [LARGE SCALE GENOMIC DNA]</scope>
    <source>
        <strain evidence="2">Epiroticus2</strain>
    </source>
</reference>